<dbReference type="InterPro" id="IPR032675">
    <property type="entry name" value="LRR_dom_sf"/>
</dbReference>
<organism evidence="7 8">
    <name type="scientific">Chlorella vulgaris</name>
    <name type="common">Green alga</name>
    <dbReference type="NCBI Taxonomy" id="3077"/>
    <lineage>
        <taxon>Eukaryota</taxon>
        <taxon>Viridiplantae</taxon>
        <taxon>Chlorophyta</taxon>
        <taxon>core chlorophytes</taxon>
        <taxon>Trebouxiophyceae</taxon>
        <taxon>Chlorellales</taxon>
        <taxon>Chlorellaceae</taxon>
        <taxon>Chlorella clade</taxon>
        <taxon>Chlorella</taxon>
    </lineage>
</organism>
<evidence type="ECO:0000259" key="6">
    <source>
        <dbReference type="PROSITE" id="PS50105"/>
    </source>
</evidence>
<dbReference type="SUPFAM" id="SSF52047">
    <property type="entry name" value="RNI-like"/>
    <property type="match status" value="1"/>
</dbReference>
<dbReference type="PANTHER" id="PTHR24198">
    <property type="entry name" value="ANKYRIN REPEAT AND PROTEIN KINASE DOMAIN-CONTAINING PROTEIN"/>
    <property type="match status" value="1"/>
</dbReference>
<accession>A0A9D4TZL0</accession>
<reference evidence="7" key="1">
    <citation type="journal article" date="2019" name="Plant J.">
        <title>Chlorella vulgaris genome assembly and annotation reveals the molecular basis for metabolic acclimation to high light conditions.</title>
        <authorList>
            <person name="Cecchin M."/>
            <person name="Marcolungo L."/>
            <person name="Rossato M."/>
            <person name="Girolomoni L."/>
            <person name="Cosentino E."/>
            <person name="Cuine S."/>
            <person name="Li-Beisson Y."/>
            <person name="Delledonne M."/>
            <person name="Ballottari M."/>
        </authorList>
    </citation>
    <scope>NUCLEOTIDE SEQUENCE</scope>
    <source>
        <strain evidence="7">211/11P</strain>
    </source>
</reference>
<dbReference type="PROSITE" id="PS50297">
    <property type="entry name" value="ANK_REP_REGION"/>
    <property type="match status" value="3"/>
</dbReference>
<dbReference type="GO" id="GO:0005930">
    <property type="term" value="C:axoneme"/>
    <property type="evidence" value="ECO:0007669"/>
    <property type="project" value="UniProtKB-SubCell"/>
</dbReference>
<dbReference type="SMART" id="SM00454">
    <property type="entry name" value="SAM"/>
    <property type="match status" value="1"/>
</dbReference>
<keyword evidence="2" id="KW-0677">Repeat</keyword>
<feature type="compositionally biased region" description="Pro residues" evidence="5">
    <location>
        <begin position="729"/>
        <end position="740"/>
    </location>
</feature>
<feature type="repeat" description="ANK" evidence="4">
    <location>
        <begin position="429"/>
        <end position="461"/>
    </location>
</feature>
<evidence type="ECO:0000256" key="2">
    <source>
        <dbReference type="ARBA" id="ARBA00022737"/>
    </source>
</evidence>
<evidence type="ECO:0000313" key="7">
    <source>
        <dbReference type="EMBL" id="KAI3438648.1"/>
    </source>
</evidence>
<feature type="repeat" description="ANK" evidence="4">
    <location>
        <begin position="538"/>
        <end position="562"/>
    </location>
</feature>
<dbReference type="PANTHER" id="PTHR24198:SF165">
    <property type="entry name" value="ANKYRIN REPEAT-CONTAINING PROTEIN-RELATED"/>
    <property type="match status" value="1"/>
</dbReference>
<keyword evidence="3 4" id="KW-0040">ANK repeat</keyword>
<feature type="region of interest" description="Disordered" evidence="5">
    <location>
        <begin position="597"/>
        <end position="643"/>
    </location>
</feature>
<dbReference type="OrthoDB" id="7729168at2759"/>
<dbReference type="SUPFAM" id="SSF48403">
    <property type="entry name" value="Ankyrin repeat"/>
    <property type="match status" value="1"/>
</dbReference>
<dbReference type="InterPro" id="IPR036770">
    <property type="entry name" value="Ankyrin_rpt-contain_sf"/>
</dbReference>
<feature type="region of interest" description="Disordered" evidence="5">
    <location>
        <begin position="831"/>
        <end position="853"/>
    </location>
</feature>
<dbReference type="Pfam" id="PF12796">
    <property type="entry name" value="Ank_2"/>
    <property type="match status" value="1"/>
</dbReference>
<proteinExistence type="predicted"/>
<reference evidence="7" key="2">
    <citation type="submission" date="2020-11" db="EMBL/GenBank/DDBJ databases">
        <authorList>
            <person name="Cecchin M."/>
            <person name="Marcolungo L."/>
            <person name="Rossato M."/>
            <person name="Girolomoni L."/>
            <person name="Cosentino E."/>
            <person name="Cuine S."/>
            <person name="Li-Beisson Y."/>
            <person name="Delledonne M."/>
            <person name="Ballottari M."/>
        </authorList>
    </citation>
    <scope>NUCLEOTIDE SEQUENCE</scope>
    <source>
        <strain evidence="7">211/11P</strain>
        <tissue evidence="7">Whole cell</tissue>
    </source>
</reference>
<feature type="compositionally biased region" description="Basic and acidic residues" evidence="5">
    <location>
        <begin position="833"/>
        <end position="853"/>
    </location>
</feature>
<dbReference type="InterPro" id="IPR001660">
    <property type="entry name" value="SAM"/>
</dbReference>
<dbReference type="Gene3D" id="3.80.10.10">
    <property type="entry name" value="Ribonuclease Inhibitor"/>
    <property type="match status" value="1"/>
</dbReference>
<dbReference type="Gene3D" id="1.25.40.20">
    <property type="entry name" value="Ankyrin repeat-containing domain"/>
    <property type="match status" value="2"/>
</dbReference>
<comment type="subcellular location">
    <subcellularLocation>
        <location evidence="1">Cytoplasm</location>
        <location evidence="1">Cytoskeleton</location>
        <location evidence="1">Cilium axoneme</location>
    </subcellularLocation>
</comment>
<comment type="caution">
    <text evidence="7">The sequence shown here is derived from an EMBL/GenBank/DDBJ whole genome shotgun (WGS) entry which is preliminary data.</text>
</comment>
<dbReference type="PROSITE" id="PS50105">
    <property type="entry name" value="SAM_DOMAIN"/>
    <property type="match status" value="1"/>
</dbReference>
<dbReference type="Pfam" id="PF00536">
    <property type="entry name" value="SAM_1"/>
    <property type="match status" value="1"/>
</dbReference>
<dbReference type="Proteomes" id="UP001055712">
    <property type="component" value="Unassembled WGS sequence"/>
</dbReference>
<feature type="domain" description="SAM" evidence="6">
    <location>
        <begin position="647"/>
        <end position="699"/>
    </location>
</feature>
<protein>
    <recommendedName>
        <fullName evidence="6">SAM domain-containing protein</fullName>
    </recommendedName>
</protein>
<dbReference type="PROSITE" id="PS50088">
    <property type="entry name" value="ANK_REPEAT"/>
    <property type="match status" value="4"/>
</dbReference>
<evidence type="ECO:0000256" key="4">
    <source>
        <dbReference type="PROSITE-ProRule" id="PRU00023"/>
    </source>
</evidence>
<dbReference type="InterPro" id="IPR002110">
    <property type="entry name" value="Ankyrin_rpt"/>
</dbReference>
<sequence>MAALQADGEGTPGVTLLDLPNEVLALMVALGLTHPRDVASFAAASTRCKVVCAAAPLRMAVTTRSSSPSEEQAEARRNVSALCVSWPGTAELDLTGSPLENSDVLAALAALPALERLQLDRCKKITPALCCALQQRSKQHPQLHVVTLQRCFQLSSAALTHVLAARLSCAALSHLSLDKWPAGEAALPRSQLRMLALHNCGKLGSAALQGIAIACPELEVLMLGGGSFLLEEELPACDEAGGIAAATTASTASTQLPSADGERLHQTALAAVLQGSPALGAAFSTYVAGVATQLALMARKLPQLRVLELTFGLPQLVPALQHLALNEPLLLEGRSHPLQVWDLCSASSLAQAQEWRRQVQRRQWAAGGSACARQATITPADVDAFLCAAVNCSSAARQTALHAAAEEASPAQLQQLVSLGALVDARDRSGATPLFAACEAGHLASVECLLGAGASVTLKNSAGEAPLYIAALKGHEHVVDLLLQHCKDTGISWQAHTDGDAWTPLMAAAVGGRTGIVVKLLEEAGQQASDLVQAANRYGQTTLHIAARKGSATLLSALVDAGGADSLLRADQNGRTAAEIACRMRNVSANFLCHASREAQRQRSTVPPADRPRPNEHRQQHHAPQRPHPLLPLSRLNTMPPAGPSQWTVSDVCAWLEDLELHTLVPEFKSNAVSGQDLITLTDEDLQQELHCTSLQARKIRKALASMGITPAASPAPAPATGPATPAVAPSPAPAAPAPTPASSEPDPLTCFASADLQRYRQLQSNIAGLQGLQIASKVTQAQHFTGQVKQQLDNAQRALQHSRQAYAEADEAHKKLVVDESWYPGKVLGGKAKKEEKKEHAETALKQATDEVRSGEQRVAALSAQLQEAQKQQAAWQGKDAELSAAQRDLVSLTERMFQSPAWRSSPRMVQVQDAARTLDAQASEAARGVSTYGKGSQLLQNAVAHLQQAMEGLSRTQAMGMVELMSVRRNNFGMDMMEMAIYRRANEACQRAARDAEEARRLLGPGLPAVDSGLLDAAKRGLFANMLFGGGMMDVMQIAMVRKSIEQVKAMMAQLKPAAQWAQSNLAVYQHKDAELKGQAAAKRRELEALRGAALKAALESGSGGGAVPPIEKLSLI</sequence>
<keyword evidence="8" id="KW-1185">Reference proteome</keyword>
<dbReference type="AlphaFoldDB" id="A0A9D4TZL0"/>
<name>A0A9D4TZL0_CHLVU</name>
<feature type="repeat" description="ANK" evidence="4">
    <location>
        <begin position="462"/>
        <end position="485"/>
    </location>
</feature>
<gene>
    <name evidence="7" type="ORF">D9Q98_001070</name>
</gene>
<dbReference type="SMART" id="SM00248">
    <property type="entry name" value="ANK"/>
    <property type="match status" value="5"/>
</dbReference>
<dbReference type="SUPFAM" id="SSF47769">
    <property type="entry name" value="SAM/Pointed domain"/>
    <property type="match status" value="1"/>
</dbReference>
<evidence type="ECO:0000256" key="5">
    <source>
        <dbReference type="SAM" id="MobiDB-lite"/>
    </source>
</evidence>
<evidence type="ECO:0000313" key="8">
    <source>
        <dbReference type="Proteomes" id="UP001055712"/>
    </source>
</evidence>
<feature type="repeat" description="ANK" evidence="4">
    <location>
        <begin position="396"/>
        <end position="428"/>
    </location>
</feature>
<evidence type="ECO:0000256" key="3">
    <source>
        <dbReference type="ARBA" id="ARBA00023043"/>
    </source>
</evidence>
<dbReference type="InterPro" id="IPR013761">
    <property type="entry name" value="SAM/pointed_sf"/>
</dbReference>
<evidence type="ECO:0000256" key="1">
    <source>
        <dbReference type="ARBA" id="ARBA00004430"/>
    </source>
</evidence>
<feature type="region of interest" description="Disordered" evidence="5">
    <location>
        <begin position="712"/>
        <end position="750"/>
    </location>
</feature>
<dbReference type="Gene3D" id="1.10.150.50">
    <property type="entry name" value="Transcription Factor, Ets-1"/>
    <property type="match status" value="1"/>
</dbReference>
<dbReference type="EMBL" id="SIDB01000001">
    <property type="protein sequence ID" value="KAI3438648.1"/>
    <property type="molecule type" value="Genomic_DNA"/>
</dbReference>